<protein>
    <submittedName>
        <fullName evidence="1">Uncharacterized protein</fullName>
    </submittedName>
</protein>
<dbReference type="GeneTree" id="ENSGT01000000219381"/>
<sequence length="111" mass="13041">MSLSMKEEEEYFIGMFLGLSRKVPVLVFFAQAIISKDENICSVGGTGIVHTESRLVRGMLTNHRFHEIHLNSNDFNLMWMWYHLKPYLLRSLQDFQKVNHFPRYLSVSNCT</sequence>
<reference evidence="1" key="2">
    <citation type="submission" date="2025-09" db="UniProtKB">
        <authorList>
            <consortium name="Ensembl"/>
        </authorList>
    </citation>
    <scope>IDENTIFICATION</scope>
</reference>
<accession>A0A8C7DPV5</accession>
<keyword evidence="2" id="KW-1185">Reference proteome</keyword>
<evidence type="ECO:0000313" key="1">
    <source>
        <dbReference type="Ensembl" id="ENSOKIP00005022017.1"/>
    </source>
</evidence>
<dbReference type="Ensembl" id="ENSOKIT00005023392.1">
    <property type="protein sequence ID" value="ENSOKIP00005022017.1"/>
    <property type="gene ID" value="ENSOKIG00005009674.1"/>
</dbReference>
<reference evidence="1" key="1">
    <citation type="submission" date="2025-08" db="UniProtKB">
        <authorList>
            <consortium name="Ensembl"/>
        </authorList>
    </citation>
    <scope>IDENTIFICATION</scope>
</reference>
<organism evidence="1 2">
    <name type="scientific">Oncorhynchus kisutch</name>
    <name type="common">Coho salmon</name>
    <name type="synonym">Salmo kisutch</name>
    <dbReference type="NCBI Taxonomy" id="8019"/>
    <lineage>
        <taxon>Eukaryota</taxon>
        <taxon>Metazoa</taxon>
        <taxon>Chordata</taxon>
        <taxon>Craniata</taxon>
        <taxon>Vertebrata</taxon>
        <taxon>Euteleostomi</taxon>
        <taxon>Actinopterygii</taxon>
        <taxon>Neopterygii</taxon>
        <taxon>Teleostei</taxon>
        <taxon>Protacanthopterygii</taxon>
        <taxon>Salmoniformes</taxon>
        <taxon>Salmonidae</taxon>
        <taxon>Salmoninae</taxon>
        <taxon>Oncorhynchus</taxon>
    </lineage>
</organism>
<dbReference type="AlphaFoldDB" id="A0A8C7DPV5"/>
<proteinExistence type="predicted"/>
<evidence type="ECO:0000313" key="2">
    <source>
        <dbReference type="Proteomes" id="UP000694557"/>
    </source>
</evidence>
<name>A0A8C7DPV5_ONCKI</name>
<dbReference type="Proteomes" id="UP000694557">
    <property type="component" value="Unassembled WGS sequence"/>
</dbReference>